<dbReference type="Proteomes" id="UP000600918">
    <property type="component" value="Unassembled WGS sequence"/>
</dbReference>
<comment type="caution">
    <text evidence="2">The sequence shown here is derived from an EMBL/GenBank/DDBJ whole genome shotgun (WGS) entry which is preliminary data.</text>
</comment>
<evidence type="ECO:0000313" key="3">
    <source>
        <dbReference type="Proteomes" id="UP000600918"/>
    </source>
</evidence>
<feature type="coiled-coil region" evidence="1">
    <location>
        <begin position="241"/>
        <end position="296"/>
    </location>
</feature>
<proteinExistence type="predicted"/>
<organism evidence="2 3">
    <name type="scientific">Vespula pensylvanica</name>
    <name type="common">Western yellow jacket</name>
    <name type="synonym">Wasp</name>
    <dbReference type="NCBI Taxonomy" id="30213"/>
    <lineage>
        <taxon>Eukaryota</taxon>
        <taxon>Metazoa</taxon>
        <taxon>Ecdysozoa</taxon>
        <taxon>Arthropoda</taxon>
        <taxon>Hexapoda</taxon>
        <taxon>Insecta</taxon>
        <taxon>Pterygota</taxon>
        <taxon>Neoptera</taxon>
        <taxon>Endopterygota</taxon>
        <taxon>Hymenoptera</taxon>
        <taxon>Apocrita</taxon>
        <taxon>Aculeata</taxon>
        <taxon>Vespoidea</taxon>
        <taxon>Vespidae</taxon>
        <taxon>Vespinae</taxon>
        <taxon>Vespula</taxon>
    </lineage>
</organism>
<name>A0A834P6A2_VESPE</name>
<gene>
    <name evidence="2" type="ORF">H0235_006198</name>
</gene>
<evidence type="ECO:0000313" key="2">
    <source>
        <dbReference type="EMBL" id="KAF7429800.1"/>
    </source>
</evidence>
<dbReference type="AlphaFoldDB" id="A0A834P6A2"/>
<keyword evidence="3" id="KW-1185">Reference proteome</keyword>
<evidence type="ECO:0000256" key="1">
    <source>
        <dbReference type="SAM" id="Coils"/>
    </source>
</evidence>
<keyword evidence="1" id="KW-0175">Coiled coil</keyword>
<protein>
    <submittedName>
        <fullName evidence="2">Uncharacterized protein</fullName>
    </submittedName>
</protein>
<sequence length="419" mass="49908">MSVGIKTKSVSVEDLGSIVKQMINGALENTAQIAKLHQVVYEEWYFKKMAELRNSKLGKTPEKPIEDTEKNTLSSVILRNESTLKHVLNLPSSKTTINNYMQKNEELKNKSSREHKTKLYFTDKSKSDSMLTNLAQHKNTNLETSAQTHSLTSNNINGFYKFNSQIPIIEIKPENDATEHQNILLSNDTKVRKNTEKAMNKNAKYDLIQINHKSEDIKMKREDKNETAFENWKKQKNIKYKQMIKQEQKEKQQQLQAKLAEMESRKIAQTYIRMKKQQKTQERRKLSKELRIIEQTNLKSYQKQMEMKRIINDKVFKEWKKRKDIKLKEQKIVNRRYSNYYYQLQQKQQQQLQSQQEQDLSEHTNALHGIDTKFNSWLNRLDWVLHEKYLRERRYLVRSFYCQPAYYGNAADIAYNKFS</sequence>
<dbReference type="EMBL" id="JACSDY010000004">
    <property type="protein sequence ID" value="KAF7429800.1"/>
    <property type="molecule type" value="Genomic_DNA"/>
</dbReference>
<accession>A0A834P6A2</accession>
<reference evidence="2" key="1">
    <citation type="journal article" date="2020" name="G3 (Bethesda)">
        <title>High-Quality Assemblies for Three Invasive Social Wasps from the &lt;i&gt;Vespula&lt;/i&gt; Genus.</title>
        <authorList>
            <person name="Harrop T.W.R."/>
            <person name="Guhlin J."/>
            <person name="McLaughlin G.M."/>
            <person name="Permina E."/>
            <person name="Stockwell P."/>
            <person name="Gilligan J."/>
            <person name="Le Lec M.F."/>
            <person name="Gruber M.A.M."/>
            <person name="Quinn O."/>
            <person name="Lovegrove M."/>
            <person name="Duncan E.J."/>
            <person name="Remnant E.J."/>
            <person name="Van Eeckhoven J."/>
            <person name="Graham B."/>
            <person name="Knapp R.A."/>
            <person name="Langford K.W."/>
            <person name="Kronenberg Z."/>
            <person name="Press M.O."/>
            <person name="Eacker S.M."/>
            <person name="Wilson-Rankin E.E."/>
            <person name="Purcell J."/>
            <person name="Lester P.J."/>
            <person name="Dearden P.K."/>
        </authorList>
    </citation>
    <scope>NUCLEOTIDE SEQUENCE</scope>
    <source>
        <strain evidence="2">Volc-1</strain>
    </source>
</reference>
<dbReference type="OrthoDB" id="7695306at2759"/>